<gene>
    <name evidence="2" type="ORF">KDAU_73540</name>
</gene>
<feature type="domain" description="Transposase IS116/IS110/IS902 C-terminal" evidence="1">
    <location>
        <begin position="36"/>
        <end position="117"/>
    </location>
</feature>
<dbReference type="GO" id="GO:0004803">
    <property type="term" value="F:transposase activity"/>
    <property type="evidence" value="ECO:0007669"/>
    <property type="project" value="InterPro"/>
</dbReference>
<name>A0A401ZT23_9CHLR</name>
<dbReference type="InterPro" id="IPR003346">
    <property type="entry name" value="Transposase_20"/>
</dbReference>
<dbReference type="EMBL" id="BIFQ01000002">
    <property type="protein sequence ID" value="GCE10025.1"/>
    <property type="molecule type" value="Genomic_DNA"/>
</dbReference>
<dbReference type="Pfam" id="PF02371">
    <property type="entry name" value="Transposase_20"/>
    <property type="match status" value="1"/>
</dbReference>
<organism evidence="2 3">
    <name type="scientific">Dictyobacter aurantiacus</name>
    <dbReference type="NCBI Taxonomy" id="1936993"/>
    <lineage>
        <taxon>Bacteria</taxon>
        <taxon>Bacillati</taxon>
        <taxon>Chloroflexota</taxon>
        <taxon>Ktedonobacteria</taxon>
        <taxon>Ktedonobacterales</taxon>
        <taxon>Dictyobacteraceae</taxon>
        <taxon>Dictyobacter</taxon>
    </lineage>
</organism>
<dbReference type="GO" id="GO:0006313">
    <property type="term" value="P:DNA transposition"/>
    <property type="evidence" value="ECO:0007669"/>
    <property type="project" value="InterPro"/>
</dbReference>
<sequence length="213" mass="24187">MLEQGLQIKELQLVQQHLEDLRTAIVDIVQNCWEGQILLSIPPIGPVQAATIIATIGNIANFAKACELKSYFGWAPRKKQTGVTMDRTNLSTRGVRPMKQMLFLMAARATTLDCEWARIYRRLLPRLCTYDEKTKEYRGKKKVLGRIAGQMASMIYALLKTDQETLSQVPPGETPPPPMLYDREVHRKHQEGSYCSLKPNTLPRKILQLPGKL</sequence>
<comment type="caution">
    <text evidence="2">The sequence shown here is derived from an EMBL/GenBank/DDBJ whole genome shotgun (WGS) entry which is preliminary data.</text>
</comment>
<dbReference type="OrthoDB" id="149421at2"/>
<dbReference type="AlphaFoldDB" id="A0A401ZT23"/>
<keyword evidence="3" id="KW-1185">Reference proteome</keyword>
<evidence type="ECO:0000259" key="1">
    <source>
        <dbReference type="Pfam" id="PF02371"/>
    </source>
</evidence>
<accession>A0A401ZT23</accession>
<dbReference type="PANTHER" id="PTHR33055">
    <property type="entry name" value="TRANSPOSASE FOR INSERTION SEQUENCE ELEMENT IS1111A"/>
    <property type="match status" value="1"/>
</dbReference>
<proteinExistence type="predicted"/>
<evidence type="ECO:0000313" key="2">
    <source>
        <dbReference type="EMBL" id="GCE10025.1"/>
    </source>
</evidence>
<evidence type="ECO:0000313" key="3">
    <source>
        <dbReference type="Proteomes" id="UP000287224"/>
    </source>
</evidence>
<dbReference type="InterPro" id="IPR047650">
    <property type="entry name" value="Transpos_IS110"/>
</dbReference>
<protein>
    <recommendedName>
        <fullName evidence="1">Transposase IS116/IS110/IS902 C-terminal domain-containing protein</fullName>
    </recommendedName>
</protein>
<dbReference type="GO" id="GO:0003677">
    <property type="term" value="F:DNA binding"/>
    <property type="evidence" value="ECO:0007669"/>
    <property type="project" value="InterPro"/>
</dbReference>
<dbReference type="Proteomes" id="UP000287224">
    <property type="component" value="Unassembled WGS sequence"/>
</dbReference>
<reference evidence="3" key="1">
    <citation type="submission" date="2018-12" db="EMBL/GenBank/DDBJ databases">
        <title>Tengunoibacter tsumagoiensis gen. nov., sp. nov., Dictyobacter kobayashii sp. nov., D. alpinus sp. nov., and D. joshuensis sp. nov. and description of Dictyobacteraceae fam. nov. within the order Ktedonobacterales isolated from Tengu-no-mugimeshi.</title>
        <authorList>
            <person name="Wang C.M."/>
            <person name="Zheng Y."/>
            <person name="Sakai Y."/>
            <person name="Toyoda A."/>
            <person name="Minakuchi Y."/>
            <person name="Abe K."/>
            <person name="Yokota A."/>
            <person name="Yabe S."/>
        </authorList>
    </citation>
    <scope>NUCLEOTIDE SEQUENCE [LARGE SCALE GENOMIC DNA]</scope>
    <source>
        <strain evidence="3">S-27</strain>
    </source>
</reference>